<dbReference type="RefSeq" id="WP_213556077.1">
    <property type="nucleotide sequence ID" value="NZ_JBHZDI010000035.1"/>
</dbReference>
<dbReference type="EMBL" id="CP074371">
    <property type="protein sequence ID" value="QVI20013.1"/>
    <property type="molecule type" value="Genomic_DNA"/>
</dbReference>
<dbReference type="Gene3D" id="2.60.40.420">
    <property type="entry name" value="Cupredoxins - blue copper proteins"/>
    <property type="match status" value="1"/>
</dbReference>
<evidence type="ECO:0000259" key="3">
    <source>
        <dbReference type="Pfam" id="PF06525"/>
    </source>
</evidence>
<sequence length="222" mass="22557">MNRRHLIVAGALAFGAAVMAVVLVWYGLAVVNRPGIGPGPGMMMGGDPGRIMGSKLRDAPGPRISRPDAVTAGAQDPVDAVVDRARGTILATGSEVHLIIVASPDMPEENFRSAGMTNPTIAVPTGTRVSIQVVNADDDMAHGLVVTGDSATGMPMLHASPAFPGAGVLALGTPTAAGLHTQTLTFTADRVGLYRYLCPIPGHAQRGMAGTFIVGSTVGSAG</sequence>
<keyword evidence="2" id="KW-0186">Copper</keyword>
<reference evidence="4 5" key="1">
    <citation type="submission" date="2021-04" db="EMBL/GenBank/DDBJ databases">
        <title>Nocardia tengchongensis.</title>
        <authorList>
            <person name="Zhuang k."/>
            <person name="Ran Y."/>
            <person name="Li W."/>
        </authorList>
    </citation>
    <scope>NUCLEOTIDE SEQUENCE [LARGE SCALE GENOMIC DNA]</scope>
    <source>
        <strain evidence="4 5">CFH S0057</strain>
    </source>
</reference>
<keyword evidence="1" id="KW-0479">Metal-binding</keyword>
<keyword evidence="5" id="KW-1185">Reference proteome</keyword>
<dbReference type="PROSITE" id="PS00196">
    <property type="entry name" value="COPPER_BLUE"/>
    <property type="match status" value="1"/>
</dbReference>
<dbReference type="InterPro" id="IPR033138">
    <property type="entry name" value="Cu_oxidase_CS"/>
</dbReference>
<organism evidence="4 5">
    <name type="scientific">Nocardia tengchongensis</name>
    <dbReference type="NCBI Taxonomy" id="2055889"/>
    <lineage>
        <taxon>Bacteria</taxon>
        <taxon>Bacillati</taxon>
        <taxon>Actinomycetota</taxon>
        <taxon>Actinomycetes</taxon>
        <taxon>Mycobacteriales</taxon>
        <taxon>Nocardiaceae</taxon>
        <taxon>Nocardia</taxon>
    </lineage>
</organism>
<accession>A0ABX8CJ68</accession>
<dbReference type="Pfam" id="PF06525">
    <property type="entry name" value="SoxE"/>
    <property type="match status" value="1"/>
</dbReference>
<protein>
    <recommendedName>
        <fullName evidence="3">Sulfocyanin-like C-terminal domain-containing protein</fullName>
    </recommendedName>
</protein>
<evidence type="ECO:0000256" key="2">
    <source>
        <dbReference type="ARBA" id="ARBA00023008"/>
    </source>
</evidence>
<feature type="domain" description="Sulfocyanin-like C-terminal" evidence="3">
    <location>
        <begin position="95"/>
        <end position="218"/>
    </location>
</feature>
<proteinExistence type="predicted"/>
<evidence type="ECO:0000313" key="5">
    <source>
        <dbReference type="Proteomes" id="UP000683310"/>
    </source>
</evidence>
<dbReference type="SUPFAM" id="SSF49503">
    <property type="entry name" value="Cupredoxins"/>
    <property type="match status" value="1"/>
</dbReference>
<dbReference type="InterPro" id="IPR028871">
    <property type="entry name" value="BlueCu_1_BS"/>
</dbReference>
<dbReference type="Proteomes" id="UP000683310">
    <property type="component" value="Chromosome"/>
</dbReference>
<dbReference type="PROSITE" id="PS00079">
    <property type="entry name" value="MULTICOPPER_OXIDASE1"/>
    <property type="match status" value="1"/>
</dbReference>
<gene>
    <name evidence="4" type="ORF">KHQ06_27625</name>
</gene>
<evidence type="ECO:0000313" key="4">
    <source>
        <dbReference type="EMBL" id="QVI20013.1"/>
    </source>
</evidence>
<dbReference type="InterPro" id="IPR008972">
    <property type="entry name" value="Cupredoxin"/>
</dbReference>
<name>A0ABX8CJ68_9NOCA</name>
<dbReference type="InterPro" id="IPR049544">
    <property type="entry name" value="SoxE-like_C"/>
</dbReference>
<evidence type="ECO:0000256" key="1">
    <source>
        <dbReference type="ARBA" id="ARBA00022723"/>
    </source>
</evidence>